<name>A0AAX2ZKC4_9FIRM</name>
<dbReference type="Proteomes" id="UP001198983">
    <property type="component" value="Chromosome"/>
</dbReference>
<reference evidence="1 2" key="1">
    <citation type="journal article" date="2023" name="Int. J. Syst. Evol. Microbiol.">
        <title>Terrisporobacter hibernicus sp. nov., isolated from bovine faeces in Northern Ireland.</title>
        <authorList>
            <person name="Mitchell M."/>
            <person name="Nguyen S.V."/>
            <person name="Connor M."/>
            <person name="Fairley D.J."/>
            <person name="Donoghue O."/>
            <person name="Marshall H."/>
            <person name="Koolman L."/>
            <person name="McMullan G."/>
            <person name="Schaffer K.E."/>
            <person name="McGrath J.W."/>
            <person name="Fanning S."/>
        </authorList>
    </citation>
    <scope>NUCLEOTIDE SEQUENCE [LARGE SCALE GENOMIC DNA]</scope>
    <source>
        <strain evidence="1 2">MCA3</strain>
    </source>
</reference>
<sequence>MSNTIKRKVELYRVEILNKYNEPYTDYTILQDFFEDFFTDYSINTMKTGYIVNSNKKCWVALANKNSIGDYDTLEVKLTYSKFNKKLKVIKVKDRTVIGGKSLDEGDEEKQHFIVKFFPKSNYALIVFEKILDSVSISFIKKTLNNYLKDIFIKSEKYNNKIKNRDLRFNIDPIISSDFIECISNLNGIKLLKTTVTKESVDDDLRFSGKCSRDEVDLTIKAENKLLMQKNQVITYCNKFINDGVIKDKRIIRIVIAGMNDNNNPVRLDTDGMKLSESINIDLDLNNTIDTNDIFNKFNSLLLSKEEELEKFFNVTLKEIALEQE</sequence>
<accession>A0AAX2ZKC4</accession>
<dbReference type="AlphaFoldDB" id="A0AAX2ZKC4"/>
<evidence type="ECO:0000313" key="2">
    <source>
        <dbReference type="Proteomes" id="UP001198983"/>
    </source>
</evidence>
<evidence type="ECO:0000313" key="1">
    <source>
        <dbReference type="EMBL" id="UEL48112.1"/>
    </source>
</evidence>
<organism evidence="1 2">
    <name type="scientific">Terrisporobacter hibernicus</name>
    <dbReference type="NCBI Taxonomy" id="2813371"/>
    <lineage>
        <taxon>Bacteria</taxon>
        <taxon>Bacillati</taxon>
        <taxon>Bacillota</taxon>
        <taxon>Clostridia</taxon>
        <taxon>Peptostreptococcales</taxon>
        <taxon>Peptostreptococcaceae</taxon>
        <taxon>Terrisporobacter</taxon>
    </lineage>
</organism>
<keyword evidence="2" id="KW-1185">Reference proteome</keyword>
<dbReference type="KEGG" id="tem:JW646_01290"/>
<proteinExistence type="predicted"/>
<dbReference type="EMBL" id="CP081135">
    <property type="protein sequence ID" value="UEL48112.1"/>
    <property type="molecule type" value="Genomic_DNA"/>
</dbReference>
<dbReference type="RefSeq" id="WP_228416290.1">
    <property type="nucleotide sequence ID" value="NZ_CP081135.1"/>
</dbReference>
<protein>
    <submittedName>
        <fullName evidence="1">Uncharacterized protein</fullName>
    </submittedName>
</protein>
<gene>
    <name evidence="1" type="ORF">JW646_01290</name>
</gene>